<gene>
    <name evidence="10" type="primary">fluC</name>
    <name evidence="10" type="synonym">crcB</name>
    <name evidence="11" type="ORF">ET495_06610</name>
</gene>
<name>A0A4P6ERG5_9MICO</name>
<evidence type="ECO:0000256" key="10">
    <source>
        <dbReference type="HAMAP-Rule" id="MF_00454"/>
    </source>
</evidence>
<comment type="catalytic activity">
    <reaction evidence="8">
        <text>fluoride(in) = fluoride(out)</text>
        <dbReference type="Rhea" id="RHEA:76159"/>
        <dbReference type="ChEBI" id="CHEBI:17051"/>
    </reaction>
    <physiologicalReaction direction="left-to-right" evidence="8">
        <dbReference type="Rhea" id="RHEA:76160"/>
    </physiologicalReaction>
</comment>
<feature type="transmembrane region" description="Helical" evidence="10">
    <location>
        <begin position="32"/>
        <end position="54"/>
    </location>
</feature>
<dbReference type="Pfam" id="PF02537">
    <property type="entry name" value="CRCB"/>
    <property type="match status" value="1"/>
</dbReference>
<dbReference type="GO" id="GO:0046872">
    <property type="term" value="F:metal ion binding"/>
    <property type="evidence" value="ECO:0007669"/>
    <property type="project" value="UniProtKB-KW"/>
</dbReference>
<dbReference type="GO" id="GO:0005886">
    <property type="term" value="C:plasma membrane"/>
    <property type="evidence" value="ECO:0007669"/>
    <property type="project" value="UniProtKB-SubCell"/>
</dbReference>
<dbReference type="AlphaFoldDB" id="A0A4P6ERG5"/>
<dbReference type="PANTHER" id="PTHR28259">
    <property type="entry name" value="FLUORIDE EXPORT PROTEIN 1-RELATED"/>
    <property type="match status" value="1"/>
</dbReference>
<dbReference type="EMBL" id="CP035495">
    <property type="protein sequence ID" value="QAY62967.1"/>
    <property type="molecule type" value="Genomic_DNA"/>
</dbReference>
<sequence length="121" mass="12078">MTWVLLTLAGGLGSAARFLVDSAVAKRNRLSLPAGTFAVNATACFLLGLLAGWGLAHPGHAGVNAVLGVGLLGGYSTFSTASVEGARLALARRRLAAVAQPLLMLVACLAAAALGIVLAGR</sequence>
<proteinExistence type="inferred from homology"/>
<keyword evidence="10" id="KW-0406">Ion transport</keyword>
<comment type="similarity">
    <text evidence="7 10">Belongs to the fluoride channel Fluc/FEX (TC 1.A.43) family.</text>
</comment>
<evidence type="ECO:0000256" key="6">
    <source>
        <dbReference type="ARBA" id="ARBA00023303"/>
    </source>
</evidence>
<keyword evidence="10" id="KW-0915">Sodium</keyword>
<comment type="function">
    <text evidence="9 10">Fluoride-specific ion channel. Important for reducing fluoride concentration in the cell, thus reducing its toxicity.</text>
</comment>
<dbReference type="PANTHER" id="PTHR28259:SF1">
    <property type="entry name" value="FLUORIDE EXPORT PROTEIN 1-RELATED"/>
    <property type="match status" value="1"/>
</dbReference>
<reference evidence="11 12" key="1">
    <citation type="submission" date="2019-01" db="EMBL/GenBank/DDBJ databases">
        <title>Genome sequencing of strain 2JSPR-7.</title>
        <authorList>
            <person name="Heo J."/>
            <person name="Kim S.-J."/>
            <person name="Kim J.-S."/>
            <person name="Hong S.-B."/>
            <person name="Kwon S.-W."/>
        </authorList>
    </citation>
    <scope>NUCLEOTIDE SEQUENCE [LARGE SCALE GENOMIC DNA]</scope>
    <source>
        <strain evidence="11 12">2JSPR-7</strain>
    </source>
</reference>
<keyword evidence="10" id="KW-0479">Metal-binding</keyword>
<dbReference type="RefSeq" id="WP_129203620.1">
    <property type="nucleotide sequence ID" value="NZ_CP035495.1"/>
</dbReference>
<feature type="transmembrane region" description="Helical" evidence="10">
    <location>
        <begin position="98"/>
        <end position="119"/>
    </location>
</feature>
<organism evidence="11 12">
    <name type="scientific">Xylanimonas allomyrinae</name>
    <dbReference type="NCBI Taxonomy" id="2509459"/>
    <lineage>
        <taxon>Bacteria</taxon>
        <taxon>Bacillati</taxon>
        <taxon>Actinomycetota</taxon>
        <taxon>Actinomycetes</taxon>
        <taxon>Micrococcales</taxon>
        <taxon>Promicromonosporaceae</taxon>
        <taxon>Xylanimonas</taxon>
    </lineage>
</organism>
<dbReference type="Proteomes" id="UP000291758">
    <property type="component" value="Chromosome"/>
</dbReference>
<accession>A0A4P6ERG5</accession>
<keyword evidence="4 10" id="KW-1133">Transmembrane helix</keyword>
<evidence type="ECO:0000256" key="7">
    <source>
        <dbReference type="ARBA" id="ARBA00035120"/>
    </source>
</evidence>
<keyword evidence="6 10" id="KW-0407">Ion channel</keyword>
<comment type="activity regulation">
    <text evidence="10">Na(+) is not transported, but it plays an essential structural role and its presence is essential for fluoride channel function.</text>
</comment>
<dbReference type="InterPro" id="IPR003691">
    <property type="entry name" value="FluC"/>
</dbReference>
<keyword evidence="5 10" id="KW-0472">Membrane</keyword>
<evidence type="ECO:0000256" key="1">
    <source>
        <dbReference type="ARBA" id="ARBA00004651"/>
    </source>
</evidence>
<evidence type="ECO:0000256" key="8">
    <source>
        <dbReference type="ARBA" id="ARBA00035585"/>
    </source>
</evidence>
<keyword evidence="2 10" id="KW-1003">Cell membrane</keyword>
<feature type="transmembrane region" description="Helical" evidence="10">
    <location>
        <begin position="61"/>
        <end position="78"/>
    </location>
</feature>
<dbReference type="KEGG" id="xyl:ET495_06610"/>
<evidence type="ECO:0000256" key="9">
    <source>
        <dbReference type="ARBA" id="ARBA00049940"/>
    </source>
</evidence>
<feature type="binding site" evidence="10">
    <location>
        <position position="73"/>
    </location>
    <ligand>
        <name>Na(+)</name>
        <dbReference type="ChEBI" id="CHEBI:29101"/>
        <note>structural</note>
    </ligand>
</feature>
<evidence type="ECO:0000313" key="12">
    <source>
        <dbReference type="Proteomes" id="UP000291758"/>
    </source>
</evidence>
<dbReference type="GO" id="GO:0140114">
    <property type="term" value="P:cellular detoxification of fluoride"/>
    <property type="evidence" value="ECO:0007669"/>
    <property type="project" value="UniProtKB-UniRule"/>
</dbReference>
<evidence type="ECO:0000256" key="3">
    <source>
        <dbReference type="ARBA" id="ARBA00022692"/>
    </source>
</evidence>
<evidence type="ECO:0000256" key="4">
    <source>
        <dbReference type="ARBA" id="ARBA00022989"/>
    </source>
</evidence>
<feature type="binding site" evidence="10">
    <location>
        <position position="76"/>
    </location>
    <ligand>
        <name>Na(+)</name>
        <dbReference type="ChEBI" id="CHEBI:29101"/>
        <note>structural</note>
    </ligand>
</feature>
<dbReference type="HAMAP" id="MF_00454">
    <property type="entry name" value="FluC"/>
    <property type="match status" value="1"/>
</dbReference>
<evidence type="ECO:0000313" key="11">
    <source>
        <dbReference type="EMBL" id="QAY62967.1"/>
    </source>
</evidence>
<evidence type="ECO:0000256" key="5">
    <source>
        <dbReference type="ARBA" id="ARBA00023136"/>
    </source>
</evidence>
<protein>
    <recommendedName>
        <fullName evidence="10">Fluoride-specific ion channel FluC</fullName>
    </recommendedName>
</protein>
<evidence type="ECO:0000256" key="2">
    <source>
        <dbReference type="ARBA" id="ARBA00022475"/>
    </source>
</evidence>
<comment type="subcellular location">
    <subcellularLocation>
        <location evidence="1 10">Cell membrane</location>
        <topology evidence="1 10">Multi-pass membrane protein</topology>
    </subcellularLocation>
</comment>
<dbReference type="GO" id="GO:0062054">
    <property type="term" value="F:fluoride channel activity"/>
    <property type="evidence" value="ECO:0007669"/>
    <property type="project" value="UniProtKB-UniRule"/>
</dbReference>
<keyword evidence="10" id="KW-0813">Transport</keyword>
<keyword evidence="12" id="KW-1185">Reference proteome</keyword>
<keyword evidence="3 10" id="KW-0812">Transmembrane</keyword>